<protein>
    <submittedName>
        <fullName evidence="1">Uncharacterized protein</fullName>
    </submittedName>
</protein>
<dbReference type="EMBL" id="CM023490">
    <property type="protein sequence ID" value="KAH6942370.1"/>
    <property type="molecule type" value="Genomic_DNA"/>
</dbReference>
<evidence type="ECO:0000313" key="2">
    <source>
        <dbReference type="Proteomes" id="UP000821845"/>
    </source>
</evidence>
<accession>A0ACB7T608</accession>
<keyword evidence="2" id="KW-1185">Reference proteome</keyword>
<dbReference type="Proteomes" id="UP000821845">
    <property type="component" value="Chromosome 10"/>
</dbReference>
<name>A0ACB7T608_HYAAI</name>
<gene>
    <name evidence="1" type="ORF">HPB50_004222</name>
</gene>
<evidence type="ECO:0000313" key="1">
    <source>
        <dbReference type="EMBL" id="KAH6942370.1"/>
    </source>
</evidence>
<organism evidence="1 2">
    <name type="scientific">Hyalomma asiaticum</name>
    <name type="common">Tick</name>
    <dbReference type="NCBI Taxonomy" id="266040"/>
    <lineage>
        <taxon>Eukaryota</taxon>
        <taxon>Metazoa</taxon>
        <taxon>Ecdysozoa</taxon>
        <taxon>Arthropoda</taxon>
        <taxon>Chelicerata</taxon>
        <taxon>Arachnida</taxon>
        <taxon>Acari</taxon>
        <taxon>Parasitiformes</taxon>
        <taxon>Ixodida</taxon>
        <taxon>Ixodoidea</taxon>
        <taxon>Ixodidae</taxon>
        <taxon>Hyalomminae</taxon>
        <taxon>Hyalomma</taxon>
    </lineage>
</organism>
<comment type="caution">
    <text evidence="1">The sequence shown here is derived from an EMBL/GenBank/DDBJ whole genome shotgun (WGS) entry which is preliminary data.</text>
</comment>
<proteinExistence type="predicted"/>
<sequence>MSEGARNLSDVLYCTTSVGRVAIALPPDGVCDYMFFDSLYAYNNFKFTDKTPTGELQTYLTAAKSSQKTVHGVGINVRYVQDVSSHLKAHLADSKMFMAALLDHKIVGFGVLSINKNQFSEPVVRGVVQAFVDVQAFVLKEFGRNDLFTVMGVYVSGSDTEDVMTKVFSSLSPPDVVIGLGHIAYPTCNMTDCEMIPHSTFQNGTKANQLRAKYGTPYSMYVKIIEMANMMKKSFSGIPWAIAATLSARVYKPTDEYDIYKRCDRTGGDEQYDSPVKYCAGKLFSNNTKFGIAAYDVNYDSGESSVELCNATVTKVGKFARVDVMRRLRDAFRDPNLKFAKHRACIDAILKVGETGQPSSPSG</sequence>
<reference evidence="1" key="1">
    <citation type="submission" date="2020-05" db="EMBL/GenBank/DDBJ databases">
        <title>Large-scale comparative analyses of tick genomes elucidate their genetic diversity and vector capacities.</title>
        <authorList>
            <person name="Jia N."/>
            <person name="Wang J."/>
            <person name="Shi W."/>
            <person name="Du L."/>
            <person name="Sun Y."/>
            <person name="Zhan W."/>
            <person name="Jiang J."/>
            <person name="Wang Q."/>
            <person name="Zhang B."/>
            <person name="Ji P."/>
            <person name="Sakyi L.B."/>
            <person name="Cui X."/>
            <person name="Yuan T."/>
            <person name="Jiang B."/>
            <person name="Yang W."/>
            <person name="Lam T.T.-Y."/>
            <person name="Chang Q."/>
            <person name="Ding S."/>
            <person name="Wang X."/>
            <person name="Zhu J."/>
            <person name="Ruan X."/>
            <person name="Zhao L."/>
            <person name="Wei J."/>
            <person name="Que T."/>
            <person name="Du C."/>
            <person name="Cheng J."/>
            <person name="Dai P."/>
            <person name="Han X."/>
            <person name="Huang E."/>
            <person name="Gao Y."/>
            <person name="Liu J."/>
            <person name="Shao H."/>
            <person name="Ye R."/>
            <person name="Li L."/>
            <person name="Wei W."/>
            <person name="Wang X."/>
            <person name="Wang C."/>
            <person name="Yang T."/>
            <person name="Huo Q."/>
            <person name="Li W."/>
            <person name="Guo W."/>
            <person name="Chen H."/>
            <person name="Zhou L."/>
            <person name="Ni X."/>
            <person name="Tian J."/>
            <person name="Zhou Y."/>
            <person name="Sheng Y."/>
            <person name="Liu T."/>
            <person name="Pan Y."/>
            <person name="Xia L."/>
            <person name="Li J."/>
            <person name="Zhao F."/>
            <person name="Cao W."/>
        </authorList>
    </citation>
    <scope>NUCLEOTIDE SEQUENCE</scope>
    <source>
        <strain evidence="1">Hyas-2018</strain>
    </source>
</reference>